<reference evidence="2 3" key="1">
    <citation type="submission" date="2017-02" db="EMBL/GenBank/DDBJ databases">
        <title>Bacillus pseudomycoides isolate FSL K6-0042.</title>
        <authorList>
            <person name="Kovac J."/>
        </authorList>
    </citation>
    <scope>NUCLEOTIDE SEQUENCE [LARGE SCALE GENOMIC DNA]</scope>
    <source>
        <strain evidence="2 3">FSL K6-0042</strain>
    </source>
</reference>
<feature type="transmembrane region" description="Helical" evidence="1">
    <location>
        <begin position="67"/>
        <end position="84"/>
    </location>
</feature>
<organism evidence="2 3">
    <name type="scientific">Bacillus pseudomycoides</name>
    <dbReference type="NCBI Taxonomy" id="64104"/>
    <lineage>
        <taxon>Bacteria</taxon>
        <taxon>Bacillati</taxon>
        <taxon>Bacillota</taxon>
        <taxon>Bacilli</taxon>
        <taxon>Bacillales</taxon>
        <taxon>Bacillaceae</taxon>
        <taxon>Bacillus</taxon>
        <taxon>Bacillus cereus group</taxon>
    </lineage>
</organism>
<proteinExistence type="predicted"/>
<feature type="transmembrane region" description="Helical" evidence="1">
    <location>
        <begin position="90"/>
        <end position="111"/>
    </location>
</feature>
<accession>A0A1Y3M6Q1</accession>
<gene>
    <name evidence="2" type="ORF">BW425_27490</name>
</gene>
<evidence type="ECO:0000313" key="2">
    <source>
        <dbReference type="EMBL" id="OUM45796.1"/>
    </source>
</evidence>
<keyword evidence="1" id="KW-0472">Membrane</keyword>
<dbReference type="Proteomes" id="UP000195321">
    <property type="component" value="Unassembled WGS sequence"/>
</dbReference>
<evidence type="ECO:0000256" key="1">
    <source>
        <dbReference type="SAM" id="Phobius"/>
    </source>
</evidence>
<keyword evidence="1" id="KW-0812">Transmembrane</keyword>
<protein>
    <submittedName>
        <fullName evidence="2">Uncharacterized protein</fullName>
    </submittedName>
</protein>
<dbReference type="AlphaFoldDB" id="A0A1Y3M6Q1"/>
<feature type="transmembrane region" description="Helical" evidence="1">
    <location>
        <begin position="132"/>
        <end position="151"/>
    </location>
</feature>
<feature type="transmembrane region" description="Helical" evidence="1">
    <location>
        <begin position="193"/>
        <end position="213"/>
    </location>
</feature>
<name>A0A1Y3M6Q1_9BACI</name>
<sequence length="222" mass="26088">MYEGRHREKATDNGFIYPIVNKIISFIYYINIVELIKWITIRFTLLINKGSSDSKYVERKIRRARNIAIDIFIVLKFLFIGIIWCGKIDNIFLTPIIIYLLFMNSFVYFYYHIWEEGAIRGEFATLHRVRRKFISLFQSVFFMVLSYGYLFQIPFKGEFKWDGSEATFSKSLLLSLSNTIPLSYDSVKAVTEIGNYIKVSQILLSFLFITIILTQSIPKANK</sequence>
<evidence type="ECO:0000313" key="3">
    <source>
        <dbReference type="Proteomes" id="UP000195321"/>
    </source>
</evidence>
<dbReference type="EMBL" id="MWPX01000101">
    <property type="protein sequence ID" value="OUM45796.1"/>
    <property type="molecule type" value="Genomic_DNA"/>
</dbReference>
<keyword evidence="1" id="KW-1133">Transmembrane helix</keyword>
<dbReference type="RefSeq" id="WP_088094736.1">
    <property type="nucleotide sequence ID" value="NZ_JBLOJB010000071.1"/>
</dbReference>
<comment type="caution">
    <text evidence="2">The sequence shown here is derived from an EMBL/GenBank/DDBJ whole genome shotgun (WGS) entry which is preliminary data.</text>
</comment>